<dbReference type="GO" id="GO:0016787">
    <property type="term" value="F:hydrolase activity"/>
    <property type="evidence" value="ECO:0007669"/>
    <property type="project" value="UniProtKB-KW"/>
</dbReference>
<sequence>MDSITHLFYGGAIAAAIAPRAHRRAALLAGMALNTLPDLDVLPLALCDDPVVRLTWHRAATHSWLVLPLIAWALWAGFRRRGGRVAEAPARWFWVIFVTLMSHPLLDAFTVYGTQLFWPLPMRPLMWSSLFIIDPLFLLPWLAAFVVAWFARERVGRHALAAGIAMGVGYLGWSLVAKHLVDRQADRALAAMGLGDAPRFSVPMPLNTLLWRVVAMTPNGYVEGFRSVVADRQPMAFRGYPSNSQALAEARDIAAVRELAWFNHGFMRTRIVDGELVLSDLRMGTEPDYFFSYAVAQRGGDGWQAIAPPRKLDPHRDFGPMWRATWHRIWNQP</sequence>
<feature type="transmembrane region" description="Helical" evidence="1">
    <location>
        <begin position="90"/>
        <end position="113"/>
    </location>
</feature>
<keyword evidence="2" id="KW-0378">Hydrolase</keyword>
<organism evidence="2 3">
    <name type="scientific">Luteimonas notoginsengisoli</name>
    <dbReference type="NCBI Taxonomy" id="1578200"/>
    <lineage>
        <taxon>Bacteria</taxon>
        <taxon>Pseudomonadati</taxon>
        <taxon>Pseudomonadota</taxon>
        <taxon>Gammaproteobacteria</taxon>
        <taxon>Lysobacterales</taxon>
        <taxon>Lysobacteraceae</taxon>
        <taxon>Luteimonas</taxon>
    </lineage>
</organism>
<gene>
    <name evidence="2" type="ORF">ACFOM9_01340</name>
</gene>
<accession>A0ABV7UP67</accession>
<dbReference type="EMBL" id="JBHRYF010000001">
    <property type="protein sequence ID" value="MFC3658719.1"/>
    <property type="molecule type" value="Genomic_DNA"/>
</dbReference>
<dbReference type="RefSeq" id="WP_386705431.1">
    <property type="nucleotide sequence ID" value="NZ_JBHRYF010000001.1"/>
</dbReference>
<proteinExistence type="predicted"/>
<feature type="transmembrane region" description="Helical" evidence="1">
    <location>
        <begin position="59"/>
        <end position="78"/>
    </location>
</feature>
<dbReference type="InterPro" id="IPR007404">
    <property type="entry name" value="YdjM-like"/>
</dbReference>
<dbReference type="Proteomes" id="UP001595724">
    <property type="component" value="Unassembled WGS sequence"/>
</dbReference>
<keyword evidence="1" id="KW-1133">Transmembrane helix</keyword>
<dbReference type="PANTHER" id="PTHR40031:SF1">
    <property type="entry name" value="MEMBRANE-BOUND METAL-DEPENDENT HYDROLASE"/>
    <property type="match status" value="1"/>
</dbReference>
<dbReference type="PANTHER" id="PTHR40031">
    <property type="entry name" value="HYPOTHETICAL MEMBRANE SPANNING PROTEIN"/>
    <property type="match status" value="1"/>
</dbReference>
<evidence type="ECO:0000256" key="1">
    <source>
        <dbReference type="SAM" id="Phobius"/>
    </source>
</evidence>
<dbReference type="InterPro" id="IPR053170">
    <property type="entry name" value="Transcription_regulator"/>
</dbReference>
<keyword evidence="3" id="KW-1185">Reference proteome</keyword>
<feature type="transmembrane region" description="Helical" evidence="1">
    <location>
        <begin position="125"/>
        <end position="151"/>
    </location>
</feature>
<feature type="transmembrane region" description="Helical" evidence="1">
    <location>
        <begin position="158"/>
        <end position="176"/>
    </location>
</feature>
<keyword evidence="1" id="KW-0812">Transmembrane</keyword>
<evidence type="ECO:0000313" key="3">
    <source>
        <dbReference type="Proteomes" id="UP001595724"/>
    </source>
</evidence>
<reference evidence="3" key="1">
    <citation type="journal article" date="2019" name="Int. J. Syst. Evol. Microbiol.">
        <title>The Global Catalogue of Microorganisms (GCM) 10K type strain sequencing project: providing services to taxonomists for standard genome sequencing and annotation.</title>
        <authorList>
            <consortium name="The Broad Institute Genomics Platform"/>
            <consortium name="The Broad Institute Genome Sequencing Center for Infectious Disease"/>
            <person name="Wu L."/>
            <person name="Ma J."/>
        </authorList>
    </citation>
    <scope>NUCLEOTIDE SEQUENCE [LARGE SCALE GENOMIC DNA]</scope>
    <source>
        <strain evidence="3">KCTC 42211</strain>
    </source>
</reference>
<protein>
    <submittedName>
        <fullName evidence="2">Metal-dependent hydrolase</fullName>
    </submittedName>
</protein>
<dbReference type="Pfam" id="PF04307">
    <property type="entry name" value="YdjM"/>
    <property type="match status" value="1"/>
</dbReference>
<keyword evidence="1" id="KW-0472">Membrane</keyword>
<name>A0ABV7UP67_9GAMM</name>
<evidence type="ECO:0000313" key="2">
    <source>
        <dbReference type="EMBL" id="MFC3658719.1"/>
    </source>
</evidence>
<comment type="caution">
    <text evidence="2">The sequence shown here is derived from an EMBL/GenBank/DDBJ whole genome shotgun (WGS) entry which is preliminary data.</text>
</comment>